<keyword evidence="2 5" id="KW-0812">Transmembrane</keyword>
<proteinExistence type="predicted"/>
<dbReference type="Pfam" id="PF00137">
    <property type="entry name" value="ATP-synt_C"/>
    <property type="match status" value="1"/>
</dbReference>
<feature type="domain" description="V-ATPase proteolipid subunit C-like" evidence="6">
    <location>
        <begin position="48"/>
        <end position="100"/>
    </location>
</feature>
<dbReference type="GO" id="GO:0015078">
    <property type="term" value="F:proton transmembrane transporter activity"/>
    <property type="evidence" value="ECO:0007669"/>
    <property type="project" value="InterPro"/>
</dbReference>
<dbReference type="SUPFAM" id="SSF81333">
    <property type="entry name" value="F1F0 ATP synthase subunit C"/>
    <property type="match status" value="1"/>
</dbReference>
<dbReference type="Gene3D" id="1.20.120.610">
    <property type="entry name" value="lithium bound rotor ring of v- atpase"/>
    <property type="match status" value="1"/>
</dbReference>
<reference evidence="7" key="2">
    <citation type="journal article" date="2015" name="ISME J.">
        <title>A new class of marine Euryarchaeota group II from the Mediterranean deep chlorophyll maximum.</title>
        <authorList>
            <person name="Martin-Cuadrado A.B."/>
            <person name="Garcia-Heredia I."/>
            <person name="Molto A.G."/>
            <person name="Lopez-Ubeda R."/>
            <person name="Kimes N."/>
            <person name="Lopez-Garcia P."/>
            <person name="Moreira D."/>
            <person name="Rodriguez-Valera F."/>
        </authorList>
    </citation>
    <scope>NUCLEOTIDE SEQUENCE</scope>
</reference>
<dbReference type="EMBL" id="KP211934">
    <property type="protein sequence ID" value="ANV81267.1"/>
    <property type="molecule type" value="Genomic_DNA"/>
</dbReference>
<evidence type="ECO:0000256" key="4">
    <source>
        <dbReference type="ARBA" id="ARBA00023136"/>
    </source>
</evidence>
<evidence type="ECO:0000256" key="2">
    <source>
        <dbReference type="ARBA" id="ARBA00022692"/>
    </source>
</evidence>
<dbReference type="GO" id="GO:0033177">
    <property type="term" value="C:proton-transporting two-sector ATPase complex, proton-transporting domain"/>
    <property type="evidence" value="ECO:0007669"/>
    <property type="project" value="InterPro"/>
</dbReference>
<feature type="transmembrane region" description="Helical" evidence="5">
    <location>
        <begin position="83"/>
        <end position="106"/>
    </location>
</feature>
<evidence type="ECO:0000256" key="1">
    <source>
        <dbReference type="ARBA" id="ARBA00004141"/>
    </source>
</evidence>
<name>A0A1B1TG45_9ARCH</name>
<evidence type="ECO:0000256" key="3">
    <source>
        <dbReference type="ARBA" id="ARBA00022989"/>
    </source>
</evidence>
<keyword evidence="4 5" id="KW-0472">Membrane</keyword>
<dbReference type="CDD" id="cd18181">
    <property type="entry name" value="ATP-synt_Vo_Ao_c_TtATPase_like"/>
    <property type="match status" value="1"/>
</dbReference>
<comment type="subcellular location">
    <subcellularLocation>
        <location evidence="1">Membrane</location>
        <topology evidence="1">Multi-pass membrane protein</topology>
    </subcellularLocation>
</comment>
<reference evidence="7" key="1">
    <citation type="submission" date="2014-11" db="EMBL/GenBank/DDBJ databases">
        <authorList>
            <person name="Zhu J."/>
            <person name="Qi W."/>
            <person name="Song R."/>
        </authorList>
    </citation>
    <scope>NUCLEOTIDE SEQUENCE</scope>
</reference>
<evidence type="ECO:0000256" key="5">
    <source>
        <dbReference type="SAM" id="Phobius"/>
    </source>
</evidence>
<dbReference type="AlphaFoldDB" id="A0A1B1TG45"/>
<feature type="transmembrane region" description="Helical" evidence="5">
    <location>
        <begin position="52"/>
        <end position="76"/>
    </location>
</feature>
<dbReference type="InterPro" id="IPR035921">
    <property type="entry name" value="F/V-ATP_Csub_sf"/>
</dbReference>
<evidence type="ECO:0000259" key="6">
    <source>
        <dbReference type="Pfam" id="PF00137"/>
    </source>
</evidence>
<evidence type="ECO:0000313" key="7">
    <source>
        <dbReference type="EMBL" id="ANV81267.1"/>
    </source>
</evidence>
<organism evidence="7">
    <name type="scientific">uncultured Poseidoniia archaeon</name>
    <dbReference type="NCBI Taxonomy" id="1697135"/>
    <lineage>
        <taxon>Archaea</taxon>
        <taxon>Methanobacteriati</taxon>
        <taxon>Thermoplasmatota</taxon>
        <taxon>Candidatus Poseidoniia</taxon>
        <taxon>environmental samples</taxon>
    </lineage>
</organism>
<accession>A0A1B1TG45</accession>
<dbReference type="InterPro" id="IPR002379">
    <property type="entry name" value="ATPase_proteolipid_c-like_dom"/>
</dbReference>
<protein>
    <recommendedName>
        <fullName evidence="6">V-ATPase proteolipid subunit C-like domain-containing protein</fullName>
    </recommendedName>
</protein>
<sequence>MNNNTLKMSLRTLIVLLVLTLVAQGVAAQDAATTDDDSNDIKGDIGMIGVGLALGLAAIGAGFSQAAIGSAAVGMLAEDGSKFGVALIFTALPESIVILGALPLFLQ</sequence>
<keyword evidence="3 5" id="KW-1133">Transmembrane helix</keyword>